<evidence type="ECO:0000313" key="5">
    <source>
        <dbReference type="EMBL" id="TDO97414.1"/>
    </source>
</evidence>
<dbReference type="AlphaFoldDB" id="A0A4R6M7V9"/>
<keyword evidence="2" id="KW-0238">DNA-binding</keyword>
<dbReference type="OrthoDB" id="9807069at2"/>
<keyword evidence="1" id="KW-0805">Transcription regulation</keyword>
<dbReference type="InterPro" id="IPR036390">
    <property type="entry name" value="WH_DNA-bd_sf"/>
</dbReference>
<organism evidence="5 6">
    <name type="scientific">Marinomonas balearica</name>
    <dbReference type="NCBI Taxonomy" id="491947"/>
    <lineage>
        <taxon>Bacteria</taxon>
        <taxon>Pseudomonadati</taxon>
        <taxon>Pseudomonadota</taxon>
        <taxon>Gammaproteobacteria</taxon>
        <taxon>Oceanospirillales</taxon>
        <taxon>Oceanospirillaceae</taxon>
        <taxon>Marinomonas</taxon>
    </lineage>
</organism>
<evidence type="ECO:0000256" key="2">
    <source>
        <dbReference type="ARBA" id="ARBA00023125"/>
    </source>
</evidence>
<dbReference type="PROSITE" id="PS51118">
    <property type="entry name" value="HTH_HXLR"/>
    <property type="match status" value="1"/>
</dbReference>
<dbReference type="PANTHER" id="PTHR33204:SF37">
    <property type="entry name" value="HTH-TYPE TRANSCRIPTIONAL REGULATOR YODB"/>
    <property type="match status" value="1"/>
</dbReference>
<proteinExistence type="predicted"/>
<dbReference type="EMBL" id="SNXC01000012">
    <property type="protein sequence ID" value="TDO97414.1"/>
    <property type="molecule type" value="Genomic_DNA"/>
</dbReference>
<dbReference type="RefSeq" id="WP_133503991.1">
    <property type="nucleotide sequence ID" value="NZ_SNXC01000012.1"/>
</dbReference>
<keyword evidence="6" id="KW-1185">Reference proteome</keyword>
<evidence type="ECO:0000256" key="3">
    <source>
        <dbReference type="ARBA" id="ARBA00023163"/>
    </source>
</evidence>
<dbReference type="Pfam" id="PF01638">
    <property type="entry name" value="HxlR"/>
    <property type="match status" value="1"/>
</dbReference>
<dbReference type="InterPro" id="IPR002577">
    <property type="entry name" value="HTH_HxlR"/>
</dbReference>
<keyword evidence="3" id="KW-0804">Transcription</keyword>
<dbReference type="Proteomes" id="UP000294656">
    <property type="component" value="Unassembled WGS sequence"/>
</dbReference>
<dbReference type="Gene3D" id="1.10.10.10">
    <property type="entry name" value="Winged helix-like DNA-binding domain superfamily/Winged helix DNA-binding domain"/>
    <property type="match status" value="1"/>
</dbReference>
<dbReference type="PANTHER" id="PTHR33204">
    <property type="entry name" value="TRANSCRIPTIONAL REGULATOR, MARR FAMILY"/>
    <property type="match status" value="1"/>
</dbReference>
<evidence type="ECO:0000256" key="1">
    <source>
        <dbReference type="ARBA" id="ARBA00023015"/>
    </source>
</evidence>
<dbReference type="SUPFAM" id="SSF46785">
    <property type="entry name" value="Winged helix' DNA-binding domain"/>
    <property type="match status" value="1"/>
</dbReference>
<protein>
    <submittedName>
        <fullName evidence="5">HxlR family transcriptional regulator</fullName>
    </submittedName>
</protein>
<feature type="domain" description="HTH hxlR-type" evidence="4">
    <location>
        <begin position="33"/>
        <end position="132"/>
    </location>
</feature>
<name>A0A4R6M7V9_9GAMM</name>
<sequence length="138" mass="15876">MKKVVQLESKPLGIDVEKMFSEYDRGDVLSSNCPSREIMKHITSRWGIMVFVALRDGENRRFSYLRRRLEGVSEKMLAQTLKQLEGDGLVERTVYPVVPPHVEYKLTDLGQEACQKVLELVCWIEGNTMNIMKQKLGS</sequence>
<reference evidence="5 6" key="1">
    <citation type="submission" date="2019-03" db="EMBL/GenBank/DDBJ databases">
        <title>Genomic Encyclopedia of Type Strains, Phase III (KMG-III): the genomes of soil and plant-associated and newly described type strains.</title>
        <authorList>
            <person name="Whitman W."/>
        </authorList>
    </citation>
    <scope>NUCLEOTIDE SEQUENCE [LARGE SCALE GENOMIC DNA]</scope>
    <source>
        <strain evidence="5 6">CECT 7378</strain>
    </source>
</reference>
<gene>
    <name evidence="5" type="ORF">DFP79_2233</name>
</gene>
<comment type="caution">
    <text evidence="5">The sequence shown here is derived from an EMBL/GenBank/DDBJ whole genome shotgun (WGS) entry which is preliminary data.</text>
</comment>
<evidence type="ECO:0000313" key="6">
    <source>
        <dbReference type="Proteomes" id="UP000294656"/>
    </source>
</evidence>
<accession>A0A4R6M7V9</accession>
<evidence type="ECO:0000259" key="4">
    <source>
        <dbReference type="PROSITE" id="PS51118"/>
    </source>
</evidence>
<dbReference type="GO" id="GO:0003677">
    <property type="term" value="F:DNA binding"/>
    <property type="evidence" value="ECO:0007669"/>
    <property type="project" value="UniProtKB-KW"/>
</dbReference>
<dbReference type="InterPro" id="IPR036388">
    <property type="entry name" value="WH-like_DNA-bd_sf"/>
</dbReference>